<dbReference type="InterPro" id="IPR001138">
    <property type="entry name" value="Zn2Cys6_DnaBD"/>
</dbReference>
<dbReference type="EMBL" id="LASV01000055">
    <property type="protein sequence ID" value="KKA24624.1"/>
    <property type="molecule type" value="Genomic_DNA"/>
</dbReference>
<evidence type="ECO:0000313" key="7">
    <source>
        <dbReference type="EMBL" id="KKA24624.1"/>
    </source>
</evidence>
<dbReference type="RefSeq" id="XP_013331236.1">
    <property type="nucleotide sequence ID" value="XM_013475782.1"/>
</dbReference>
<keyword evidence="5" id="KW-0539">Nucleus</keyword>
<evidence type="ECO:0000256" key="3">
    <source>
        <dbReference type="ARBA" id="ARBA00023043"/>
    </source>
</evidence>
<dbReference type="GeneID" id="25313680"/>
<gene>
    <name evidence="7" type="ORF">T310_1329</name>
</gene>
<keyword evidence="8" id="KW-1185">Reference proteome</keyword>
<dbReference type="InterPro" id="IPR050745">
    <property type="entry name" value="Multifunctional_regulatory"/>
</dbReference>
<feature type="repeat" description="ANK" evidence="6">
    <location>
        <begin position="377"/>
        <end position="409"/>
    </location>
</feature>
<dbReference type="PROSITE" id="PS50297">
    <property type="entry name" value="ANK_REP_REGION"/>
    <property type="match status" value="3"/>
</dbReference>
<dbReference type="GO" id="GO:0000981">
    <property type="term" value="F:DNA-binding transcription factor activity, RNA polymerase II-specific"/>
    <property type="evidence" value="ECO:0007669"/>
    <property type="project" value="InterPro"/>
</dbReference>
<dbReference type="PANTHER" id="PTHR24189:SF50">
    <property type="entry name" value="ANKYRIN REPEAT AND SOCS BOX PROTEIN 2"/>
    <property type="match status" value="1"/>
</dbReference>
<keyword evidence="3 6" id="KW-0040">ANK repeat</keyword>
<dbReference type="OrthoDB" id="366390at2759"/>
<feature type="repeat" description="ANK" evidence="6">
    <location>
        <begin position="442"/>
        <end position="463"/>
    </location>
</feature>
<protein>
    <submittedName>
        <fullName evidence="7">Uncharacterized protein</fullName>
    </submittedName>
</protein>
<comment type="caution">
    <text evidence="7">The sequence shown here is derived from an EMBL/GenBank/DDBJ whole genome shotgun (WGS) entry which is preliminary data.</text>
</comment>
<sequence>MYDWGAPASVPYHGDGAITHALSSRRSSAKLLPTATTSNLALLGCSTCSLRHVLAHGSEILLLVPSRMTLHTFAAEHSAWLIKKAGSSHCETATANDQQILSRRYWNTTFSFWKFCRSAKKKCEPVDRVWPSQKCSRCIEMDLPCSENQRAGGRRGRPTTSPMVGVSGSISNKADFEEFLNLSLRVEWLRQLSLFSCFTDSVLGKMVEFDDSAEHAECLESLEYRIRKERLEIDRDVDRLSRRLASTGDNFAALSTSSLLLRHGILSQRDVTYVDPDRISSRVEQSLGLGDFGTALMMQESILLCPDCSIWIETFDIVEEVQRYFKIQNDFIHRLRSSYKPDAPLIPPGHFLLALTKNSCFLQTVVDLQSPQEKDHLGRSLLHVALDYNCVEEVPWLLDRSYSINERDRLGRSALHLACFNGSTDVVETLLKNGADITATNEGLHPLHFAAANGCMSIVELLLTKYDIDPDSGDYCNRTPLEYAVQSGSCEVVNLLLTTYNVDPNPVNLLDRTPLLYAAKNGNMALVKSLLARNVDPDSKDDCDRTPLSYASEYGHTTIVELLLNTNHVNPNSGDYHGQTLLLHAAIDGHTAVAKLSPDTNCINPNCKDHVGRTPLS</sequence>
<evidence type="ECO:0000313" key="8">
    <source>
        <dbReference type="Proteomes" id="UP000053958"/>
    </source>
</evidence>
<dbReference type="AlphaFoldDB" id="A0A0F4Z294"/>
<dbReference type="SUPFAM" id="SSF48403">
    <property type="entry name" value="Ankyrin repeat"/>
    <property type="match status" value="1"/>
</dbReference>
<feature type="non-terminal residue" evidence="7">
    <location>
        <position position="617"/>
    </location>
</feature>
<evidence type="ECO:0000256" key="4">
    <source>
        <dbReference type="ARBA" id="ARBA00023163"/>
    </source>
</evidence>
<name>A0A0F4Z294_RASE3</name>
<dbReference type="Gene3D" id="1.25.40.20">
    <property type="entry name" value="Ankyrin repeat-containing domain"/>
    <property type="match status" value="2"/>
</dbReference>
<keyword evidence="4" id="KW-0804">Transcription</keyword>
<evidence type="ECO:0000256" key="5">
    <source>
        <dbReference type="ARBA" id="ARBA00023242"/>
    </source>
</evidence>
<dbReference type="InterPro" id="IPR036770">
    <property type="entry name" value="Ankyrin_rpt-contain_sf"/>
</dbReference>
<evidence type="ECO:0000256" key="2">
    <source>
        <dbReference type="ARBA" id="ARBA00023015"/>
    </source>
</evidence>
<dbReference type="SMART" id="SM00248">
    <property type="entry name" value="ANK"/>
    <property type="match status" value="7"/>
</dbReference>
<reference evidence="7 8" key="1">
    <citation type="submission" date="2015-04" db="EMBL/GenBank/DDBJ databases">
        <authorList>
            <person name="Heijne W.H."/>
            <person name="Fedorova N.D."/>
            <person name="Nierman W.C."/>
            <person name="Vollebregt A.W."/>
            <person name="Zhao Z."/>
            <person name="Wu L."/>
            <person name="Kumar M."/>
            <person name="Stam H."/>
            <person name="van den Berg M.A."/>
            <person name="Pel H.J."/>
        </authorList>
    </citation>
    <scope>NUCLEOTIDE SEQUENCE [LARGE SCALE GENOMIC DNA]</scope>
    <source>
        <strain evidence="7 8">CBS 393.64</strain>
    </source>
</reference>
<dbReference type="InterPro" id="IPR002110">
    <property type="entry name" value="Ankyrin_rpt"/>
</dbReference>
<dbReference type="Pfam" id="PF12796">
    <property type="entry name" value="Ank_2"/>
    <property type="match status" value="3"/>
</dbReference>
<dbReference type="STRING" id="1408163.A0A0F4Z294"/>
<dbReference type="Proteomes" id="UP000053958">
    <property type="component" value="Unassembled WGS sequence"/>
</dbReference>
<keyword evidence="1" id="KW-0677">Repeat</keyword>
<organism evidence="7 8">
    <name type="scientific">Rasamsonia emersonii (strain ATCC 16479 / CBS 393.64 / IMI 116815)</name>
    <dbReference type="NCBI Taxonomy" id="1408163"/>
    <lineage>
        <taxon>Eukaryota</taxon>
        <taxon>Fungi</taxon>
        <taxon>Dikarya</taxon>
        <taxon>Ascomycota</taxon>
        <taxon>Pezizomycotina</taxon>
        <taxon>Eurotiomycetes</taxon>
        <taxon>Eurotiomycetidae</taxon>
        <taxon>Eurotiales</taxon>
        <taxon>Trichocomaceae</taxon>
        <taxon>Rasamsonia</taxon>
    </lineage>
</organism>
<evidence type="ECO:0000256" key="1">
    <source>
        <dbReference type="ARBA" id="ARBA00022737"/>
    </source>
</evidence>
<proteinExistence type="predicted"/>
<keyword evidence="2" id="KW-0805">Transcription regulation</keyword>
<dbReference type="CDD" id="cd00067">
    <property type="entry name" value="GAL4"/>
    <property type="match status" value="1"/>
</dbReference>
<evidence type="ECO:0000256" key="6">
    <source>
        <dbReference type="PROSITE-ProRule" id="PRU00023"/>
    </source>
</evidence>
<dbReference type="GO" id="GO:0008270">
    <property type="term" value="F:zinc ion binding"/>
    <property type="evidence" value="ECO:0007669"/>
    <property type="project" value="InterPro"/>
</dbReference>
<feature type="repeat" description="ANK" evidence="6">
    <location>
        <begin position="510"/>
        <end position="542"/>
    </location>
</feature>
<accession>A0A0F4Z294</accession>
<dbReference type="PROSITE" id="PS50088">
    <property type="entry name" value="ANK_REPEAT"/>
    <property type="match status" value="4"/>
</dbReference>
<dbReference type="PANTHER" id="PTHR24189">
    <property type="entry name" value="MYOTROPHIN"/>
    <property type="match status" value="1"/>
</dbReference>
<feature type="repeat" description="ANK" evidence="6">
    <location>
        <begin position="410"/>
        <end position="442"/>
    </location>
</feature>